<dbReference type="STRING" id="543379.A0A232FA65"/>
<keyword evidence="1 8" id="KW-0732">Signal</keyword>
<dbReference type="CDD" id="cd00110">
    <property type="entry name" value="LamG"/>
    <property type="match status" value="2"/>
</dbReference>
<keyword evidence="7" id="KW-1133">Transmembrane helix</keyword>
<evidence type="ECO:0000256" key="8">
    <source>
        <dbReference type="SAM" id="SignalP"/>
    </source>
</evidence>
<evidence type="ECO:0000259" key="9">
    <source>
        <dbReference type="PROSITE" id="PS50025"/>
    </source>
</evidence>
<feature type="transmembrane region" description="Helical" evidence="7">
    <location>
        <begin position="2216"/>
        <end position="2237"/>
    </location>
</feature>
<feature type="repeat" description="CSPG" evidence="5">
    <location>
        <begin position="696"/>
        <end position="791"/>
    </location>
</feature>
<comment type="caution">
    <text evidence="10">The sequence shown here is derived from an EMBL/GenBank/DDBJ whole genome shotgun (WGS) entry which is preliminary data.</text>
</comment>
<comment type="caution">
    <text evidence="4">Lacks conserved residue(s) required for the propagation of feature annotation.</text>
</comment>
<dbReference type="InterPro" id="IPR013320">
    <property type="entry name" value="ConA-like_dom_sf"/>
</dbReference>
<proteinExistence type="predicted"/>
<evidence type="ECO:0000256" key="5">
    <source>
        <dbReference type="PROSITE-ProRule" id="PRU01201"/>
    </source>
</evidence>
<keyword evidence="11" id="KW-1185">Reference proteome</keyword>
<gene>
    <name evidence="10" type="ORF">TSAR_016891</name>
</gene>
<dbReference type="Pfam" id="PF02210">
    <property type="entry name" value="Laminin_G_2"/>
    <property type="match status" value="1"/>
</dbReference>
<dbReference type="InterPro" id="IPR051561">
    <property type="entry name" value="FRAS1_ECM"/>
</dbReference>
<feature type="region of interest" description="Disordered" evidence="6">
    <location>
        <begin position="538"/>
        <end position="557"/>
    </location>
</feature>
<feature type="repeat" description="CSPG" evidence="5">
    <location>
        <begin position="581"/>
        <end position="677"/>
    </location>
</feature>
<reference evidence="10 11" key="1">
    <citation type="journal article" date="2017" name="Curr. Biol.">
        <title>The Evolution of Venom by Co-option of Single-Copy Genes.</title>
        <authorList>
            <person name="Martinson E.O."/>
            <person name="Mrinalini"/>
            <person name="Kelkar Y.D."/>
            <person name="Chang C.H."/>
            <person name="Werren J.H."/>
        </authorList>
    </citation>
    <scope>NUCLEOTIDE SEQUENCE [LARGE SCALE GENOMIC DNA]</scope>
    <source>
        <strain evidence="10 11">Alberta</strain>
        <tissue evidence="10">Whole body</tissue>
    </source>
</reference>
<dbReference type="PROSITE" id="PS51854">
    <property type="entry name" value="CSPG"/>
    <property type="match status" value="6"/>
</dbReference>
<dbReference type="Pfam" id="PF00054">
    <property type="entry name" value="Laminin_G_1"/>
    <property type="match status" value="1"/>
</dbReference>
<feature type="repeat" description="CSPG" evidence="5">
    <location>
        <begin position="1263"/>
        <end position="1365"/>
    </location>
</feature>
<dbReference type="EMBL" id="NNAY01000582">
    <property type="protein sequence ID" value="OXU27555.1"/>
    <property type="molecule type" value="Genomic_DNA"/>
</dbReference>
<keyword evidence="7" id="KW-0472">Membrane</keyword>
<organism evidence="10 11">
    <name type="scientific">Trichomalopsis sarcophagae</name>
    <dbReference type="NCBI Taxonomy" id="543379"/>
    <lineage>
        <taxon>Eukaryota</taxon>
        <taxon>Metazoa</taxon>
        <taxon>Ecdysozoa</taxon>
        <taxon>Arthropoda</taxon>
        <taxon>Hexapoda</taxon>
        <taxon>Insecta</taxon>
        <taxon>Pterygota</taxon>
        <taxon>Neoptera</taxon>
        <taxon>Endopterygota</taxon>
        <taxon>Hymenoptera</taxon>
        <taxon>Apocrita</taxon>
        <taxon>Proctotrupomorpha</taxon>
        <taxon>Chalcidoidea</taxon>
        <taxon>Pteromalidae</taxon>
        <taxon>Pteromalinae</taxon>
        <taxon>Trichomalopsis</taxon>
    </lineage>
</organism>
<dbReference type="InterPro" id="IPR039005">
    <property type="entry name" value="CSPG_rpt"/>
</dbReference>
<keyword evidence="7" id="KW-0812">Transmembrane</keyword>
<evidence type="ECO:0000256" key="2">
    <source>
        <dbReference type="ARBA" id="ARBA00022737"/>
    </source>
</evidence>
<dbReference type="Pfam" id="PF16184">
    <property type="entry name" value="Cadherin_3"/>
    <property type="match status" value="11"/>
</dbReference>
<dbReference type="SMART" id="SM00282">
    <property type="entry name" value="LamG"/>
    <property type="match status" value="2"/>
</dbReference>
<evidence type="ECO:0000313" key="10">
    <source>
        <dbReference type="EMBL" id="OXU27555.1"/>
    </source>
</evidence>
<feature type="repeat" description="CSPG" evidence="5">
    <location>
        <begin position="1494"/>
        <end position="1586"/>
    </location>
</feature>
<dbReference type="GO" id="GO:0009653">
    <property type="term" value="P:anatomical structure morphogenesis"/>
    <property type="evidence" value="ECO:0007669"/>
    <property type="project" value="TreeGrafter"/>
</dbReference>
<dbReference type="Proteomes" id="UP000215335">
    <property type="component" value="Unassembled WGS sequence"/>
</dbReference>
<feature type="signal peptide" evidence="8">
    <location>
        <begin position="1"/>
        <end position="24"/>
    </location>
</feature>
<sequence length="2407" mass="271305">MSRVTTLTLLALLTAGLLLDGCQTDEKVSFYGASYIHLSVQEAKSTTDISFRFRTHLSDAMLLLAAGRIDYCLIKLESGRLKVHINLGAGEKELASARELTLNDMSWHEVSLMRRDANITLRIDGIHSVGDVLPGKFFELNINFGVYIGGQGSFNELFLGHTEYLRGCMGDIWYNGIRVIEHARTRRNSTEATAVSWGCSAEFEATARSEIGFVEDGAFTAIPRSIPRSGSRWELELKTAAQTGLLLFAAGHSSHADFLGIELVDGRIRMLMNKGNGPTELINKRNVADGRWHEVQVDFTPNFVSISVDGQARNMTLPAGNKYLDLAETLYIGGTELNKRAKALSKGIKSGDLSYKGCLRNMILDGKELGLPQVKVSQGLVAKCVWGFPCAEAEPCVPGASCSQLGVRSFKCTCDQPLCIKSNYTEEYKFNTNLPLNLELLSVRPLSVAEGKRATLSERHISMILDIAKYGLNESFVAFGLLTPPAHGQLHLDKSPLPAKMPFTLHDVYQHRVSYQHDDSETTEDSMVLRLALQQAGAAGSRSQQHQSQQQQQQHSLPGYFQDSLRFELHVNVTPVNDPPKLEIPSNAEIRLAQGTRKTLTKELFWARDADTPDESLVYTVLSKDSDVGYVERIGNPGAPTGQRVQDFTQAELVRGLIDYVHTGKNKTKAFLGLRVSDGEASSPDHHIRVSTYSLSIKPKYNTGLVVVHNSYSYLTPANLSFATNAEDSRVEIRYTIVASPVYGKIQRQREPNQPWTNTDTFTSRDLDNQLVRYQHKSSSPLRDSFKFQVSVREVQSPATYDFNITFIILELLEVHRLPVNFSNSAEVVLDSKKLKFQTNPFVTSASMILYSLLETPRFAHLYLDYERLRIGQTFSQEHVDSGRLRYRHFRRALSPIDDRILFKVTAPQCSDVTTSLDFHYQPSSGKSNEAVEILHVEEGRRVALRTSHIGNFGELGVTALSFDLIERPRHGYLSTYNGSLPVRTNTSQFNSKELASQSIFYVHDDSETEEDSFEFLAMSTDDTDLMYIGHFLIKVRLRNDNPPKRINQRIFHVVQRSEKLITRADLLYTDDDLGTRPSNIIYRVKQLSNGQIYRLNEPMYYIDRFSQQDIDDEKIVYKHQGTKYERIDFTVSDGDLFSNGDLEIQAGQPYAKLLLNADGAIVQSNRSVVLTTRDIDVETNVYANATDVLFALLERPKYGVLLKHGRETSAFNRDELARNLVIYKHIGLSLKEDQFRLTVNVRGAEDSRLFTVKVLPDSYWEPLMVVKNSTIYVEEATNVLINRKSLEISNPDIPASRIKYHVREWPRHGYLEVRTHKDAKQQNQEEDDLDSVKHFEQSLVNNNRVYYVQSAPNQTHDRFVVDVTNGITWLRNLSVNIVIMPNKLYVAARNLTVLEGKSVVLNEADIYAVTSYYAGKITSYEVIQKARHGNVLNASNTPTKNFTRKQLAEREIVYKNNGDEVATDKLRMIVTAGAKSSEPFYVWINVVPVNDEVPVVVNRTKFSVWQGGSMRITRNLLAAVDDDNDCSPAELMFNLKNVINGFFSLVESPSVKIHNFSQELINNHKVLFTHTNGSEAEFSFSVSDGQHATETHRIAVSTKPVRIVIERNRVLSVFPQAKKPINSDFLLSVCTDAERDVKYYVRRPPMMGKIIMETSDGTWLEVDRFTQRDLNNSRLAYEHKKQFSNLSANDSFVFDVETHFAAPIKNQEFNIDISVSGGGLQHYVSATPVRVVEGGSGSLSINISGIVSFLRTKAAVAKPDVSIRLVKQPNYGQVMLLPSNLNLTTFSQSEAESGRITYFHDHSDTLKDQIDFTVYFSPGHVSLVNFSVPVDITPVNDEKFTLEINKAIDVVQNQTQTITRENLLTTDPDTGPEGIIYEVVEAPKYGRLLLLSADGQPIHQALMFTQHDIDSSRLVYEHKGPLLLCTFYFRVNDGVFTHEYKIFNINVHPIRLNVSVIKPVEIQQGLTSTSIDTDSLRLDTNVRQDLVSYEVTKPPKHGALHARERSSSFRHADLLSKSVVYVQQDMTASNDSFELTARVSEFELRNIRVPIRVVPLMIVNPSLQVYNGERTKLSIAYFDATPLFELANDDPVYKITRKPKYAKVMRILNETQYSSIESPPHEKEVNRFQHSHIRSGQIYLVCKKLPSDDINGVLDGFEFILAVLQKPPRFQPARGKFEFRVRLASDYYNNSLDGPMDPVGHEGEIPIAPNMSNDYTLLLGMLLGVFLLGVCVIVTIRCRLSRYKDADDEDDDDEEEDQDKVEPSSPSVITPPLPRPPDHLLPATPHLKRYNSNDHHNNSLSSSTPLPPLMPSLTSTLPQCKVNTFNRMDYDSQNDIYDIFSEQVIPLSPMENISGSEVDVSARYPYGVADGEEWSSFETTDLPCPSLAGSQRTTSNPLLRRNQYWV</sequence>
<accession>A0A232FA65</accession>
<dbReference type="OrthoDB" id="430044at2759"/>
<evidence type="ECO:0000256" key="7">
    <source>
        <dbReference type="SAM" id="Phobius"/>
    </source>
</evidence>
<feature type="chain" id="PRO_5012963547" description="Laminin G domain-containing protein" evidence="8">
    <location>
        <begin position="25"/>
        <end position="2407"/>
    </location>
</feature>
<evidence type="ECO:0000313" key="11">
    <source>
        <dbReference type="Proteomes" id="UP000215335"/>
    </source>
</evidence>
<feature type="region of interest" description="Disordered" evidence="6">
    <location>
        <begin position="2246"/>
        <end position="2313"/>
    </location>
</feature>
<evidence type="ECO:0000256" key="1">
    <source>
        <dbReference type="ARBA" id="ARBA00022729"/>
    </source>
</evidence>
<dbReference type="InterPro" id="IPR001791">
    <property type="entry name" value="Laminin_G"/>
</dbReference>
<evidence type="ECO:0000256" key="6">
    <source>
        <dbReference type="SAM" id="MobiDB-lite"/>
    </source>
</evidence>
<feature type="repeat" description="CSPG" evidence="5">
    <location>
        <begin position="437"/>
        <end position="532"/>
    </location>
</feature>
<dbReference type="PANTHER" id="PTHR45739:SF12">
    <property type="entry name" value="CHONDROITIN SULFATE PROTEOGLYCAN 4-LIKE ISOFORM X2"/>
    <property type="match status" value="1"/>
</dbReference>
<feature type="repeat" description="CSPG" evidence="5">
    <location>
        <begin position="1840"/>
        <end position="1935"/>
    </location>
</feature>
<protein>
    <recommendedName>
        <fullName evidence="9">Laminin G domain-containing protein</fullName>
    </recommendedName>
</protein>
<name>A0A232FA65_9HYME</name>
<feature type="domain" description="Laminin G" evidence="9">
    <location>
        <begin position="200"/>
        <end position="384"/>
    </location>
</feature>
<feature type="compositionally biased region" description="Acidic residues" evidence="6">
    <location>
        <begin position="2247"/>
        <end position="2260"/>
    </location>
</feature>
<dbReference type="Gene3D" id="2.60.120.200">
    <property type="match status" value="2"/>
</dbReference>
<dbReference type="SUPFAM" id="SSF49899">
    <property type="entry name" value="Concanavalin A-like lectins/glucanases"/>
    <property type="match status" value="2"/>
</dbReference>
<dbReference type="PANTHER" id="PTHR45739">
    <property type="entry name" value="MATRIX PROTEIN, PUTATIVE-RELATED"/>
    <property type="match status" value="1"/>
</dbReference>
<evidence type="ECO:0000256" key="4">
    <source>
        <dbReference type="PROSITE-ProRule" id="PRU00122"/>
    </source>
</evidence>
<keyword evidence="2" id="KW-0677">Repeat</keyword>
<feature type="domain" description="Laminin G" evidence="9">
    <location>
        <begin position="27"/>
        <end position="199"/>
    </location>
</feature>
<dbReference type="PROSITE" id="PS50025">
    <property type="entry name" value="LAM_G_DOMAIN"/>
    <property type="match status" value="2"/>
</dbReference>
<evidence type="ECO:0000256" key="3">
    <source>
        <dbReference type="ARBA" id="ARBA00023180"/>
    </source>
</evidence>
<keyword evidence="3" id="KW-0325">Glycoprotein</keyword>